<dbReference type="EMBL" id="KZ805332">
    <property type="protein sequence ID" value="PVI03410.1"/>
    <property type="molecule type" value="Genomic_DNA"/>
</dbReference>
<dbReference type="Proteomes" id="UP000244855">
    <property type="component" value="Unassembled WGS sequence"/>
</dbReference>
<dbReference type="InterPro" id="IPR010730">
    <property type="entry name" value="HET"/>
</dbReference>
<reference evidence="2 3" key="1">
    <citation type="journal article" date="2018" name="Sci. Rep.">
        <title>Comparative genomics provides insights into the lifestyle and reveals functional heterogeneity of dark septate endophytic fungi.</title>
        <authorList>
            <person name="Knapp D.G."/>
            <person name="Nemeth J.B."/>
            <person name="Barry K."/>
            <person name="Hainaut M."/>
            <person name="Henrissat B."/>
            <person name="Johnson J."/>
            <person name="Kuo A."/>
            <person name="Lim J.H.P."/>
            <person name="Lipzen A."/>
            <person name="Nolan M."/>
            <person name="Ohm R.A."/>
            <person name="Tamas L."/>
            <person name="Grigoriev I.V."/>
            <person name="Spatafora J.W."/>
            <person name="Nagy L.G."/>
            <person name="Kovacs G.M."/>
        </authorList>
    </citation>
    <scope>NUCLEOTIDE SEQUENCE [LARGE SCALE GENOMIC DNA]</scope>
    <source>
        <strain evidence="2 3">DSE2036</strain>
    </source>
</reference>
<keyword evidence="3" id="KW-1185">Reference proteome</keyword>
<feature type="non-terminal residue" evidence="2">
    <location>
        <position position="396"/>
    </location>
</feature>
<accession>A0A2V1E2L3</accession>
<dbReference type="STRING" id="97972.A0A2V1E2L3"/>
<dbReference type="AlphaFoldDB" id="A0A2V1E2L3"/>
<organism evidence="2 3">
    <name type="scientific">Periconia macrospinosa</name>
    <dbReference type="NCBI Taxonomy" id="97972"/>
    <lineage>
        <taxon>Eukaryota</taxon>
        <taxon>Fungi</taxon>
        <taxon>Dikarya</taxon>
        <taxon>Ascomycota</taxon>
        <taxon>Pezizomycotina</taxon>
        <taxon>Dothideomycetes</taxon>
        <taxon>Pleosporomycetidae</taxon>
        <taxon>Pleosporales</taxon>
        <taxon>Massarineae</taxon>
        <taxon>Periconiaceae</taxon>
        <taxon>Periconia</taxon>
    </lineage>
</organism>
<dbReference type="PANTHER" id="PTHR33112">
    <property type="entry name" value="DOMAIN PROTEIN, PUTATIVE-RELATED"/>
    <property type="match status" value="1"/>
</dbReference>
<feature type="domain" description="Heterokaryon incompatibility" evidence="1">
    <location>
        <begin position="87"/>
        <end position="241"/>
    </location>
</feature>
<dbReference type="PANTHER" id="PTHR33112:SF16">
    <property type="entry name" value="HETEROKARYON INCOMPATIBILITY DOMAIN-CONTAINING PROTEIN"/>
    <property type="match status" value="1"/>
</dbReference>
<name>A0A2V1E2L3_9PLEO</name>
<protein>
    <submittedName>
        <fullName evidence="2">HET-domain-containing protein</fullName>
    </submittedName>
</protein>
<evidence type="ECO:0000259" key="1">
    <source>
        <dbReference type="Pfam" id="PF06985"/>
    </source>
</evidence>
<proteinExistence type="predicted"/>
<dbReference type="OrthoDB" id="5125733at2759"/>
<sequence>MFDKSEDLALALDRTSNLENTNTGSDATFELVAFWLNRCLSQHENCQKISPVGEISFVPTRLIDVDNETVKLVETKDFPENGVTPSYVSLSHCWGQTQIIRTLKENYDTHLKEIDPCKLSKTFREAVHATRKLGYRYIWIDSLCIIQDDGADWEKEAATMCDVYRNAVLKIGAAHATGGEIGCFMERDGLLHFPFIVDIPPTDNTSESVEPHRFRFDSYGREQGIGGPDPALYGRAWVLQEQLLSPRMLIYDGSQVRWDGMSRHFGHLRAIKSGIFNPVEYFSIPEMEDKKLAIRCQLQYWCHNVMDYTHRGMTKPFDRLVAIDGIVQAIKRHTASDYHAGIWSQHPWVGLLWNIPHVNEYTPTTVGAFDMERNERVRHEESISPSWSWASVTVPV</sequence>
<gene>
    <name evidence="2" type="ORF">DM02DRAFT_520884</name>
</gene>
<evidence type="ECO:0000313" key="2">
    <source>
        <dbReference type="EMBL" id="PVI03410.1"/>
    </source>
</evidence>
<evidence type="ECO:0000313" key="3">
    <source>
        <dbReference type="Proteomes" id="UP000244855"/>
    </source>
</evidence>
<dbReference type="Pfam" id="PF06985">
    <property type="entry name" value="HET"/>
    <property type="match status" value="1"/>
</dbReference>